<organism evidence="1 2">
    <name type="scientific">Steccherinum ochraceum</name>
    <dbReference type="NCBI Taxonomy" id="92696"/>
    <lineage>
        <taxon>Eukaryota</taxon>
        <taxon>Fungi</taxon>
        <taxon>Dikarya</taxon>
        <taxon>Basidiomycota</taxon>
        <taxon>Agaricomycotina</taxon>
        <taxon>Agaricomycetes</taxon>
        <taxon>Polyporales</taxon>
        <taxon>Steccherinaceae</taxon>
        <taxon>Steccherinum</taxon>
    </lineage>
</organism>
<dbReference type="Proteomes" id="UP000292702">
    <property type="component" value="Unassembled WGS sequence"/>
</dbReference>
<gene>
    <name evidence="1" type="ORF">EIP91_007305</name>
</gene>
<accession>A0A4R0R4A6</accession>
<proteinExistence type="predicted"/>
<sequence>MKDVRGQYWLTWQAHMRCNRFDSSQSSPTILVSKVTYAPDRALSPPYFNRNIFLRKDYRNHAQQRACSSGNEDRGMGKWLHRLQHKMFGDTPVHTLYKTRQSQAESSCYLPWPWDVHHDHEQ</sequence>
<reference evidence="1 2" key="1">
    <citation type="submission" date="2018-11" db="EMBL/GenBank/DDBJ databases">
        <title>Genome assembly of Steccherinum ochraceum LE-BIN_3174, the white-rot fungus of the Steccherinaceae family (The Residual Polyporoid clade, Polyporales, Basidiomycota).</title>
        <authorList>
            <person name="Fedorova T.V."/>
            <person name="Glazunova O.A."/>
            <person name="Landesman E.O."/>
            <person name="Moiseenko K.V."/>
            <person name="Psurtseva N.V."/>
            <person name="Savinova O.S."/>
            <person name="Shakhova N.V."/>
            <person name="Tyazhelova T.V."/>
            <person name="Vasina D.V."/>
        </authorList>
    </citation>
    <scope>NUCLEOTIDE SEQUENCE [LARGE SCALE GENOMIC DNA]</scope>
    <source>
        <strain evidence="1 2">LE-BIN_3174</strain>
    </source>
</reference>
<evidence type="ECO:0000313" key="1">
    <source>
        <dbReference type="EMBL" id="TCD62130.1"/>
    </source>
</evidence>
<name>A0A4R0R4A6_9APHY</name>
<protein>
    <submittedName>
        <fullName evidence="1">Uncharacterized protein</fullName>
    </submittedName>
</protein>
<keyword evidence="2" id="KW-1185">Reference proteome</keyword>
<dbReference type="AlphaFoldDB" id="A0A4R0R4A6"/>
<comment type="caution">
    <text evidence="1">The sequence shown here is derived from an EMBL/GenBank/DDBJ whole genome shotgun (WGS) entry which is preliminary data.</text>
</comment>
<dbReference type="EMBL" id="RWJN01000399">
    <property type="protein sequence ID" value="TCD62130.1"/>
    <property type="molecule type" value="Genomic_DNA"/>
</dbReference>
<evidence type="ECO:0000313" key="2">
    <source>
        <dbReference type="Proteomes" id="UP000292702"/>
    </source>
</evidence>